<comment type="caution">
    <text evidence="2">The sequence shown here is derived from an EMBL/GenBank/DDBJ whole genome shotgun (WGS) entry which is preliminary data.</text>
</comment>
<dbReference type="InterPro" id="IPR001543">
    <property type="entry name" value="FliN-like_C"/>
</dbReference>
<protein>
    <recommendedName>
        <fullName evidence="1">Flagellar motor switch protein FliN-like C-terminal domain-containing protein</fullName>
    </recommendedName>
</protein>
<dbReference type="AlphaFoldDB" id="A0A1T2Y5U0"/>
<dbReference type="OrthoDB" id="6516509at2"/>
<name>A0A1T2Y5U0_PSEFL</name>
<organism evidence="2 3">
    <name type="scientific">Pseudomonas fluorescens</name>
    <dbReference type="NCBI Taxonomy" id="294"/>
    <lineage>
        <taxon>Bacteria</taxon>
        <taxon>Pseudomonadati</taxon>
        <taxon>Pseudomonadota</taxon>
        <taxon>Gammaproteobacteria</taxon>
        <taxon>Pseudomonadales</taxon>
        <taxon>Pseudomonadaceae</taxon>
        <taxon>Pseudomonas</taxon>
    </lineage>
</organism>
<reference evidence="2 3" key="1">
    <citation type="submission" date="2016-12" db="EMBL/GenBank/DDBJ databases">
        <title>Draft genome sequences of seven strains of Pseudomonas fluorescens that produce 4-formylaminooxyvinylglycine.</title>
        <authorList>
            <person name="Okrent R.A."/>
            <person name="Manning V.A."/>
            <person name="Trippe K.M."/>
        </authorList>
    </citation>
    <scope>NUCLEOTIDE SEQUENCE [LARGE SCALE GENOMIC DNA]</scope>
    <source>
        <strain evidence="2 3">P5A</strain>
    </source>
</reference>
<proteinExistence type="predicted"/>
<dbReference type="EMBL" id="MSDF01000046">
    <property type="protein sequence ID" value="OPA87510.1"/>
    <property type="molecule type" value="Genomic_DNA"/>
</dbReference>
<dbReference type="Pfam" id="PF01052">
    <property type="entry name" value="FliMN_C"/>
    <property type="match status" value="1"/>
</dbReference>
<feature type="domain" description="Flagellar motor switch protein FliN-like C-terminal" evidence="1">
    <location>
        <begin position="297"/>
        <end position="361"/>
    </location>
</feature>
<dbReference type="InterPro" id="IPR036429">
    <property type="entry name" value="SpoA-like_sf"/>
</dbReference>
<gene>
    <name evidence="2" type="ORF">BFW87_24025</name>
</gene>
<evidence type="ECO:0000313" key="3">
    <source>
        <dbReference type="Proteomes" id="UP000190965"/>
    </source>
</evidence>
<dbReference type="Proteomes" id="UP000190965">
    <property type="component" value="Unassembled WGS sequence"/>
</dbReference>
<evidence type="ECO:0000259" key="1">
    <source>
        <dbReference type="Pfam" id="PF01052"/>
    </source>
</evidence>
<evidence type="ECO:0000313" key="2">
    <source>
        <dbReference type="EMBL" id="OPA87510.1"/>
    </source>
</evidence>
<sequence>MTSARPLCLRRLSAVDAGAARLLGRGLELSYRVGEQAGHLQLTPLRPDAAPVDGTALQTRSGWLWLTDASAALSLFGSVPAMLGGEFQAWYWQHFNQGLAPELQAVLGHVEPLVQPVLAPPGAVACALHITLGEQALTVHLYASAATWLGLLEGGDWQPLLAPFPEQLRLCAPIVLGRSGLTLSALRSVRPADVVLIEQAFFDTDGHGQVRLGPWRFYGQLQGQGLELSFTLHQLEHVFVEDDDYYSDPAAADDTEAAYGDEPHEAYAAQSYAQHVEADPLDDTSPGEEHAPFDGLTLNLTLRCGHLMQTVQQLRQLGPGSVLPVPGMRPGRASLYYGERAVAHGELVDIDGQLGLQITRMEPL</sequence>
<dbReference type="SUPFAM" id="SSF101801">
    <property type="entry name" value="Surface presentation of antigens (SPOA)"/>
    <property type="match status" value="1"/>
</dbReference>
<dbReference type="Gene3D" id="2.30.330.10">
    <property type="entry name" value="SpoA-like"/>
    <property type="match status" value="1"/>
</dbReference>
<accession>A0A1T2Y5U0</accession>
<dbReference type="RefSeq" id="WP_078742202.1">
    <property type="nucleotide sequence ID" value="NZ_MSDF01000046.1"/>
</dbReference>